<feature type="transmembrane region" description="Helical" evidence="12">
    <location>
        <begin position="381"/>
        <end position="403"/>
    </location>
</feature>
<dbReference type="GO" id="GO:0016493">
    <property type="term" value="F:C-C chemokine receptor activity"/>
    <property type="evidence" value="ECO:0007669"/>
    <property type="project" value="TreeGrafter"/>
</dbReference>
<feature type="compositionally biased region" description="Basic residues" evidence="11">
    <location>
        <begin position="179"/>
        <end position="189"/>
    </location>
</feature>
<keyword evidence="3 10" id="KW-0812">Transmembrane</keyword>
<dbReference type="GO" id="GO:0006955">
    <property type="term" value="P:immune response"/>
    <property type="evidence" value="ECO:0007669"/>
    <property type="project" value="TreeGrafter"/>
</dbReference>
<dbReference type="InterPro" id="IPR005383">
    <property type="entry name" value="ACKR4"/>
</dbReference>
<dbReference type="PANTHER" id="PTHR10489">
    <property type="entry name" value="CELL ADHESION MOLECULE"/>
    <property type="match status" value="1"/>
</dbReference>
<dbReference type="PANTHER" id="PTHR10489:SF733">
    <property type="entry name" value="ATYPICAL CHEMOKINE RECEPTOR 4"/>
    <property type="match status" value="1"/>
</dbReference>
<keyword evidence="6 12" id="KW-0472">Membrane</keyword>
<dbReference type="InterPro" id="IPR000355">
    <property type="entry name" value="Chemokine_rcpt"/>
</dbReference>
<dbReference type="PRINTS" id="PR01558">
    <property type="entry name" value="CHEMOKINER11"/>
</dbReference>
<feature type="transmembrane region" description="Helical" evidence="12">
    <location>
        <begin position="517"/>
        <end position="534"/>
    </location>
</feature>
<name>A0AAD5FIW2_SILAS</name>
<keyword evidence="4 12" id="KW-1133">Transmembrane helix</keyword>
<dbReference type="Proteomes" id="UP001205998">
    <property type="component" value="Unassembled WGS sequence"/>
</dbReference>
<reference evidence="14" key="1">
    <citation type="submission" date="2018-07" db="EMBL/GenBank/DDBJ databases">
        <title>Comparative genomics of catfishes provides insights into carnivory and benthic adaptation.</title>
        <authorList>
            <person name="Zhang Y."/>
            <person name="Wang D."/>
            <person name="Peng Z."/>
            <person name="Zheng S."/>
            <person name="Shao F."/>
            <person name="Tao W."/>
        </authorList>
    </citation>
    <scope>NUCLEOTIDE SEQUENCE</scope>
    <source>
        <strain evidence="14">Chongqing</strain>
    </source>
</reference>
<dbReference type="PROSITE" id="PS50262">
    <property type="entry name" value="G_PROTEIN_RECEP_F1_2"/>
    <property type="match status" value="1"/>
</dbReference>
<evidence type="ECO:0000256" key="5">
    <source>
        <dbReference type="ARBA" id="ARBA00023040"/>
    </source>
</evidence>
<dbReference type="PRINTS" id="PR00657">
    <property type="entry name" value="CCCHEMOKINER"/>
</dbReference>
<evidence type="ECO:0000256" key="10">
    <source>
        <dbReference type="RuleBase" id="RU000688"/>
    </source>
</evidence>
<dbReference type="FunFam" id="1.20.1070.10:FF:000035">
    <property type="entry name" value="C-C chemokine receptor type 6"/>
    <property type="match status" value="1"/>
</dbReference>
<dbReference type="GO" id="GO:0060326">
    <property type="term" value="P:cell chemotaxis"/>
    <property type="evidence" value="ECO:0007669"/>
    <property type="project" value="TreeGrafter"/>
</dbReference>
<keyword evidence="15" id="KW-1185">Reference proteome</keyword>
<dbReference type="PRINTS" id="PR00237">
    <property type="entry name" value="GPCRRHODOPSN"/>
</dbReference>
<dbReference type="GO" id="GO:0019957">
    <property type="term" value="F:C-C chemokine binding"/>
    <property type="evidence" value="ECO:0007669"/>
    <property type="project" value="TreeGrafter"/>
</dbReference>
<evidence type="ECO:0000256" key="2">
    <source>
        <dbReference type="ARBA" id="ARBA00022475"/>
    </source>
</evidence>
<evidence type="ECO:0000313" key="14">
    <source>
        <dbReference type="EMBL" id="KAI5617067.1"/>
    </source>
</evidence>
<comment type="similarity">
    <text evidence="10">Belongs to the G-protein coupled receptor 1 family.</text>
</comment>
<dbReference type="GO" id="GO:0007204">
    <property type="term" value="P:positive regulation of cytosolic calcium ion concentration"/>
    <property type="evidence" value="ECO:0007669"/>
    <property type="project" value="TreeGrafter"/>
</dbReference>
<keyword evidence="2" id="KW-1003">Cell membrane</keyword>
<keyword evidence="7 10" id="KW-0675">Receptor</keyword>
<evidence type="ECO:0000256" key="6">
    <source>
        <dbReference type="ARBA" id="ARBA00023136"/>
    </source>
</evidence>
<evidence type="ECO:0000256" key="11">
    <source>
        <dbReference type="SAM" id="MobiDB-lite"/>
    </source>
</evidence>
<evidence type="ECO:0000259" key="13">
    <source>
        <dbReference type="PROSITE" id="PS50262"/>
    </source>
</evidence>
<evidence type="ECO:0000256" key="12">
    <source>
        <dbReference type="SAM" id="Phobius"/>
    </source>
</evidence>
<comment type="caution">
    <text evidence="14">The sequence shown here is derived from an EMBL/GenBank/DDBJ whole genome shotgun (WGS) entry which is preliminary data.</text>
</comment>
<feature type="transmembrane region" description="Helical" evidence="12">
    <location>
        <begin position="424"/>
        <end position="444"/>
    </location>
</feature>
<feature type="domain" description="G-protein coupled receptors family 1 profile" evidence="13">
    <location>
        <begin position="321"/>
        <end position="581"/>
    </location>
</feature>
<evidence type="ECO:0000256" key="1">
    <source>
        <dbReference type="ARBA" id="ARBA00004651"/>
    </source>
</evidence>
<feature type="transmembrane region" description="Helical" evidence="12">
    <location>
        <begin position="471"/>
        <end position="496"/>
    </location>
</feature>
<dbReference type="PROSITE" id="PS00237">
    <property type="entry name" value="G_PROTEIN_RECEP_F1_1"/>
    <property type="match status" value="1"/>
</dbReference>
<dbReference type="Gene3D" id="1.20.1070.10">
    <property type="entry name" value="Rhodopsin 7-helix transmembrane proteins"/>
    <property type="match status" value="1"/>
</dbReference>
<dbReference type="GO" id="GO:0005044">
    <property type="term" value="F:scavenger receptor activity"/>
    <property type="evidence" value="ECO:0007669"/>
    <property type="project" value="InterPro"/>
</dbReference>
<comment type="subcellular location">
    <subcellularLocation>
        <location evidence="1">Cell membrane</location>
        <topology evidence="1">Multi-pass membrane protein</topology>
    </subcellularLocation>
</comment>
<feature type="transmembrane region" description="Helical" evidence="12">
    <location>
        <begin position="305"/>
        <end position="330"/>
    </location>
</feature>
<evidence type="ECO:0000256" key="3">
    <source>
        <dbReference type="ARBA" id="ARBA00022692"/>
    </source>
</evidence>
<dbReference type="InterPro" id="IPR050119">
    <property type="entry name" value="CCR1-9-like"/>
</dbReference>
<evidence type="ECO:0000256" key="4">
    <source>
        <dbReference type="ARBA" id="ARBA00022989"/>
    </source>
</evidence>
<dbReference type="EMBL" id="MU551707">
    <property type="protein sequence ID" value="KAI5617067.1"/>
    <property type="molecule type" value="Genomic_DNA"/>
</dbReference>
<gene>
    <name evidence="14" type="ORF">C0J50_23320</name>
</gene>
<protein>
    <submittedName>
        <fullName evidence="14">Atypical chemokine receptor 4 isoform X1</fullName>
    </submittedName>
</protein>
<dbReference type="Pfam" id="PF00001">
    <property type="entry name" value="7tm_1"/>
    <property type="match status" value="1"/>
</dbReference>
<dbReference type="AlphaFoldDB" id="A0AAD5FIW2"/>
<evidence type="ECO:0000256" key="8">
    <source>
        <dbReference type="ARBA" id="ARBA00023180"/>
    </source>
</evidence>
<proteinExistence type="inferred from homology"/>
<evidence type="ECO:0000256" key="9">
    <source>
        <dbReference type="ARBA" id="ARBA00023224"/>
    </source>
</evidence>
<evidence type="ECO:0000256" key="7">
    <source>
        <dbReference type="ARBA" id="ARBA00023170"/>
    </source>
</evidence>
<dbReference type="InterPro" id="IPR017452">
    <property type="entry name" value="GPCR_Rhodpsn_7TM"/>
</dbReference>
<sequence length="643" mass="72111">MIGFPQWSRRNPNFRGRICTAVMKQPLNSAPGKTRKSAAVSRGSCLAAPRPRVDVIYLLARFSGDRAEWGEIFSICGRFIQLLTRELRILTADLYHLFPTSESTVPHQSFLESSAPPQDLPEISALLQALQDGSALPQVLQGISTLLQVLQDRSAPPQDLLEISALLQDLQKGLAPCRSSRRARLRSRCPQRAPLHSKVAPRAPLRSRVPKRAPFGPRTSVSGRLHPSPLQRVPKSPGPLQSPEGSSAPFQGLQDIMSYHSDLDFNENYDYHDHYNDSLNHSYYDEDFEDYTVCDKSDVRSFGSFFIPVVYSLAIVVGLAGNSMVVFVYLSQKHLRSLTDVFILNLAFADLLLLFTLPFWAADAVNGWEIGVVACKITSALYTTNFSCSMLLLAFISVDRYRALSQGSRAYARPLGNNPRRQRLLLSLLIWIVAFILGLPDFFFNSIKQHSSGHKSCRAVYPHNMAQIAKAILEILEVTMSFLLPFLVMMFCYYRVGKTLNRAATTGMKEIRRWKTFQVLIAVVGVFLFTQLPYNIVKLIRTLDIIYAFVTNCEVSKALDRANQVTESLALTHCCLNPVLYVFTGSSFKAHVLRIAKYCGQIGRPRHQNIMQPAVEIALRTQTHTNSNACSQSDEEHTSTFTI</sequence>
<accession>A0AAD5FIW2</accession>
<keyword evidence="9 10" id="KW-0807">Transducer</keyword>
<dbReference type="InterPro" id="IPR000276">
    <property type="entry name" value="GPCR_Rhodpsn"/>
</dbReference>
<evidence type="ECO:0000313" key="15">
    <source>
        <dbReference type="Proteomes" id="UP001205998"/>
    </source>
</evidence>
<organism evidence="14 15">
    <name type="scientific">Silurus asotus</name>
    <name type="common">Amur catfish</name>
    <name type="synonym">Parasilurus asotus</name>
    <dbReference type="NCBI Taxonomy" id="30991"/>
    <lineage>
        <taxon>Eukaryota</taxon>
        <taxon>Metazoa</taxon>
        <taxon>Chordata</taxon>
        <taxon>Craniata</taxon>
        <taxon>Vertebrata</taxon>
        <taxon>Euteleostomi</taxon>
        <taxon>Actinopterygii</taxon>
        <taxon>Neopterygii</taxon>
        <taxon>Teleostei</taxon>
        <taxon>Ostariophysi</taxon>
        <taxon>Siluriformes</taxon>
        <taxon>Siluridae</taxon>
        <taxon>Silurus</taxon>
    </lineage>
</organism>
<feature type="region of interest" description="Disordered" evidence="11">
    <location>
        <begin position="179"/>
        <end position="247"/>
    </location>
</feature>
<dbReference type="SUPFAM" id="SSF81321">
    <property type="entry name" value="Family A G protein-coupled receptor-like"/>
    <property type="match status" value="1"/>
</dbReference>
<dbReference type="GO" id="GO:0009897">
    <property type="term" value="C:external side of plasma membrane"/>
    <property type="evidence" value="ECO:0007669"/>
    <property type="project" value="TreeGrafter"/>
</dbReference>
<keyword evidence="8" id="KW-0325">Glycoprotein</keyword>
<keyword evidence="5 10" id="KW-0297">G-protein coupled receptor</keyword>
<dbReference type="GO" id="GO:0019722">
    <property type="term" value="P:calcium-mediated signaling"/>
    <property type="evidence" value="ECO:0007669"/>
    <property type="project" value="TreeGrafter"/>
</dbReference>
<feature type="transmembrane region" description="Helical" evidence="12">
    <location>
        <begin position="342"/>
        <end position="361"/>
    </location>
</feature>